<keyword evidence="6 10" id="KW-1133">Transmembrane helix</keyword>
<name>D9S7L0_FIBSS</name>
<evidence type="ECO:0000256" key="3">
    <source>
        <dbReference type="ARBA" id="ARBA00022449"/>
    </source>
</evidence>
<dbReference type="GO" id="GO:0015297">
    <property type="term" value="F:antiporter activity"/>
    <property type="evidence" value="ECO:0007669"/>
    <property type="project" value="UniProtKB-KW"/>
</dbReference>
<dbReference type="GO" id="GO:0006811">
    <property type="term" value="P:monoatomic ion transport"/>
    <property type="evidence" value="ECO:0007669"/>
    <property type="project" value="UniProtKB-KW"/>
</dbReference>
<dbReference type="Proteomes" id="UP000000517">
    <property type="component" value="Chromosome"/>
</dbReference>
<evidence type="ECO:0000256" key="10">
    <source>
        <dbReference type="SAM" id="Phobius"/>
    </source>
</evidence>
<keyword evidence="5 10" id="KW-0812">Transmembrane</keyword>
<feature type="transmembrane region" description="Helical" evidence="10">
    <location>
        <begin position="343"/>
        <end position="362"/>
    </location>
</feature>
<evidence type="ECO:0000256" key="6">
    <source>
        <dbReference type="ARBA" id="ARBA00022989"/>
    </source>
</evidence>
<evidence type="ECO:0000313" key="12">
    <source>
        <dbReference type="Proteomes" id="UP000000517"/>
    </source>
</evidence>
<dbReference type="PANTHER" id="PTHR43298:SF2">
    <property type="entry name" value="FMN_FAD EXPORTER YEEO-RELATED"/>
    <property type="match status" value="1"/>
</dbReference>
<feature type="transmembrane region" description="Helical" evidence="10">
    <location>
        <begin position="75"/>
        <end position="96"/>
    </location>
</feature>
<evidence type="ECO:0000256" key="8">
    <source>
        <dbReference type="ARBA" id="ARBA00023136"/>
    </source>
</evidence>
<dbReference type="HOGENOM" id="CLU_012893_6_5_0"/>
<dbReference type="InterPro" id="IPR002528">
    <property type="entry name" value="MATE_fam"/>
</dbReference>
<evidence type="ECO:0000256" key="9">
    <source>
        <dbReference type="ARBA" id="ARBA00031636"/>
    </source>
</evidence>
<feature type="transmembrane region" description="Helical" evidence="10">
    <location>
        <begin position="449"/>
        <end position="466"/>
    </location>
</feature>
<accession>D9S7L0</accession>
<dbReference type="eggNOG" id="COG0534">
    <property type="taxonomic scope" value="Bacteria"/>
</dbReference>
<comment type="subcellular location">
    <subcellularLocation>
        <location evidence="1">Cell membrane</location>
        <topology evidence="1">Multi-pass membrane protein</topology>
    </subcellularLocation>
</comment>
<gene>
    <name evidence="11" type="ordered locus">FSU_2985</name>
</gene>
<sequence>MVFDFFYLFQAMVDAILNRFYKPSKFKKNGDVKDVLVVALPMLLSMSFDTFMTFIDRLFLSKLGPAEMNAALGAGAVQLALTMFFTGAISYTTAMVAQRLGGKKRWDCARVFMQSVYLSLISVPLLYLTIPLGHFAFGLEHLPADQLEYQKTYFNILMFGGVINLLRNAAPCFFSGIGETKVVMKAAFAGMIVNVACNFVLIYGYGPIPAMGVAGAAYGTLIGNVVSTVILFAKFFSNSCHRRFRTRFAFAFSWPLTRELLKKGIPSGVEMFLNMAAFQSLILMFHALGPEAATASSIMFNWDLVAYVPLMGLEVASTSLVGRYVGAKNAAAATRSTYSGLKLGWGYSLVMGIFFIFLPGVLTDIFKPDVAEATESALAIFNAARPMSMFMLRIATFYIFVEVLLVIYAGALRGAGDTVWVMFACGIMNWFVAIALYIVAYVFHLPAHYAWIVVVAVYSTAPLIFWRRWKSGKWRRHVMNAK</sequence>
<keyword evidence="4" id="KW-1003">Cell membrane</keyword>
<dbReference type="GO" id="GO:0005886">
    <property type="term" value="C:plasma membrane"/>
    <property type="evidence" value="ECO:0007669"/>
    <property type="project" value="UniProtKB-SubCell"/>
</dbReference>
<dbReference type="InterPro" id="IPR048279">
    <property type="entry name" value="MdtK-like"/>
</dbReference>
<dbReference type="KEGG" id="fsc:FSU_2985"/>
<dbReference type="PIRSF" id="PIRSF006603">
    <property type="entry name" value="DinF"/>
    <property type="match status" value="1"/>
</dbReference>
<dbReference type="STRING" id="59374.FSU_2985"/>
<keyword evidence="3" id="KW-0050">Antiport</keyword>
<feature type="transmembrane region" description="Helical" evidence="10">
    <location>
        <begin position="35"/>
        <end position="55"/>
    </location>
</feature>
<feature type="transmembrane region" description="Helical" evidence="10">
    <location>
        <begin position="182"/>
        <end position="205"/>
    </location>
</feature>
<dbReference type="GO" id="GO:0042910">
    <property type="term" value="F:xenobiotic transmembrane transporter activity"/>
    <property type="evidence" value="ECO:0007669"/>
    <property type="project" value="InterPro"/>
</dbReference>
<dbReference type="InterPro" id="IPR050222">
    <property type="entry name" value="MATE_MdtK"/>
</dbReference>
<protein>
    <recommendedName>
        <fullName evidence="9">Multidrug-efflux transporter</fullName>
    </recommendedName>
</protein>
<proteinExistence type="predicted"/>
<evidence type="ECO:0000256" key="1">
    <source>
        <dbReference type="ARBA" id="ARBA00004651"/>
    </source>
</evidence>
<dbReference type="NCBIfam" id="TIGR00797">
    <property type="entry name" value="matE"/>
    <property type="match status" value="1"/>
</dbReference>
<evidence type="ECO:0000313" key="11">
    <source>
        <dbReference type="EMBL" id="ADL26156.1"/>
    </source>
</evidence>
<keyword evidence="8 10" id="KW-0472">Membrane</keyword>
<feature type="transmembrane region" description="Helical" evidence="10">
    <location>
        <begin position="217"/>
        <end position="237"/>
    </location>
</feature>
<dbReference type="PANTHER" id="PTHR43298">
    <property type="entry name" value="MULTIDRUG RESISTANCE PROTEIN NORM-RELATED"/>
    <property type="match status" value="1"/>
</dbReference>
<feature type="transmembrane region" description="Helical" evidence="10">
    <location>
        <begin position="419"/>
        <end position="443"/>
    </location>
</feature>
<evidence type="ECO:0000256" key="4">
    <source>
        <dbReference type="ARBA" id="ARBA00022475"/>
    </source>
</evidence>
<reference evidence="12" key="1">
    <citation type="submission" date="2010-08" db="EMBL/GenBank/DDBJ databases">
        <title>Complete sequence of Fibrobacter succinogenes subsp. succinogenes S85.</title>
        <authorList>
            <person name="Durkin A.S."/>
            <person name="Nelson K.E."/>
            <person name="Morrison M."/>
            <person name="Forsberg C.W."/>
            <person name="Wilson D.B."/>
            <person name="Russell J.B."/>
            <person name="Cann I.K.O."/>
            <person name="Mackie R.I."/>
            <person name="White B.A."/>
        </authorList>
    </citation>
    <scope>NUCLEOTIDE SEQUENCE [LARGE SCALE GENOMIC DNA]</scope>
    <source>
        <strain evidence="12">ATCC 19169 / S85</strain>
    </source>
</reference>
<organism evidence="11 12">
    <name type="scientific">Fibrobacter succinogenes (strain ATCC 19169 / S85)</name>
    <dbReference type="NCBI Taxonomy" id="59374"/>
    <lineage>
        <taxon>Bacteria</taxon>
        <taxon>Pseudomonadati</taxon>
        <taxon>Fibrobacterota</taxon>
        <taxon>Fibrobacteria</taxon>
        <taxon>Fibrobacterales</taxon>
        <taxon>Fibrobacteraceae</taxon>
        <taxon>Fibrobacter</taxon>
    </lineage>
</organism>
<evidence type="ECO:0000256" key="5">
    <source>
        <dbReference type="ARBA" id="ARBA00022692"/>
    </source>
</evidence>
<keyword evidence="2" id="KW-0813">Transport</keyword>
<evidence type="ECO:0000256" key="2">
    <source>
        <dbReference type="ARBA" id="ARBA00022448"/>
    </source>
</evidence>
<dbReference type="AlphaFoldDB" id="D9S7L0"/>
<dbReference type="Pfam" id="PF01554">
    <property type="entry name" value="MatE"/>
    <property type="match status" value="2"/>
</dbReference>
<feature type="transmembrane region" description="Helical" evidence="10">
    <location>
        <begin position="271"/>
        <end position="289"/>
    </location>
</feature>
<dbReference type="EMBL" id="CP002158">
    <property type="protein sequence ID" value="ADL26156.1"/>
    <property type="molecule type" value="Genomic_DNA"/>
</dbReference>
<feature type="transmembrane region" description="Helical" evidence="10">
    <location>
        <begin position="390"/>
        <end position="412"/>
    </location>
</feature>
<feature type="transmembrane region" description="Helical" evidence="10">
    <location>
        <begin position="304"/>
        <end position="322"/>
    </location>
</feature>
<feature type="transmembrane region" description="Helical" evidence="10">
    <location>
        <begin position="152"/>
        <end position="170"/>
    </location>
</feature>
<feature type="transmembrane region" description="Helical" evidence="10">
    <location>
        <begin position="116"/>
        <end position="137"/>
    </location>
</feature>
<evidence type="ECO:0000256" key="7">
    <source>
        <dbReference type="ARBA" id="ARBA00023065"/>
    </source>
</evidence>
<keyword evidence="7" id="KW-0406">Ion transport</keyword>
<dbReference type="CDD" id="cd13133">
    <property type="entry name" value="MATE_like_7"/>
    <property type="match status" value="1"/>
</dbReference>